<dbReference type="PANTHER" id="PTHR17985:SF8">
    <property type="entry name" value="TRANSPORT AND GOLGI ORGANIZATION PROTEIN 2 HOMOLOG"/>
    <property type="match status" value="1"/>
</dbReference>
<dbReference type="Pfam" id="PF05742">
    <property type="entry name" value="TANGO2"/>
    <property type="match status" value="1"/>
</dbReference>
<dbReference type="PANTHER" id="PTHR17985">
    <property type="entry name" value="SER/THR-RICH PROTEIN T10 IN DGCR REGION"/>
    <property type="match status" value="1"/>
</dbReference>
<organism evidence="1 2">
    <name type="scientific">Candidatus Seongchinamella marina</name>
    <dbReference type="NCBI Taxonomy" id="2518990"/>
    <lineage>
        <taxon>Bacteria</taxon>
        <taxon>Pseudomonadati</taxon>
        <taxon>Pseudomonadota</taxon>
        <taxon>Gammaproteobacteria</taxon>
        <taxon>Cellvibrionales</taxon>
        <taxon>Halieaceae</taxon>
        <taxon>Seongchinamella</taxon>
    </lineage>
</organism>
<accession>A0ABT3SVG3</accession>
<dbReference type="Proteomes" id="UP001143307">
    <property type="component" value="Unassembled WGS sequence"/>
</dbReference>
<reference evidence="1" key="1">
    <citation type="submission" date="2019-02" db="EMBL/GenBank/DDBJ databases">
        <authorList>
            <person name="Li S.-H."/>
        </authorList>
    </citation>
    <scope>NUCLEOTIDE SEQUENCE</scope>
    <source>
        <strain evidence="1">IMCC8485</strain>
    </source>
</reference>
<evidence type="ECO:0000313" key="2">
    <source>
        <dbReference type="Proteomes" id="UP001143307"/>
    </source>
</evidence>
<sequence>MCLILFAHQVNNQYPLVVAANRDEFHQRPTDASHYWLEHPQVLAGRDRQAGGSWMGVNRSGHFAAVTNSRDPEQTKAAERSRGELVLGYLQGDLSAQQYLDQLSLRAGAYAGFNLLLGDREDLWYVSNSGPSSEQSPRRLTPGIYGLSNASLDTPWPKVQRGKQVMAEILQHPLDHSALATAVDSRQLASKNQLDLQAMNTEMDQLLSAQFIVGDAYGTRATTTCWQTSAGEFHWKERSFDARGDLIEVVEKEV</sequence>
<keyword evidence="2" id="KW-1185">Reference proteome</keyword>
<protein>
    <submittedName>
        <fullName evidence="1">NRDE family protein</fullName>
    </submittedName>
</protein>
<proteinExistence type="predicted"/>
<gene>
    <name evidence="1" type="ORF">EYC87_09975</name>
</gene>
<dbReference type="EMBL" id="SHNP01000003">
    <property type="protein sequence ID" value="MCX2973905.1"/>
    <property type="molecule type" value="Genomic_DNA"/>
</dbReference>
<comment type="caution">
    <text evidence="1">The sequence shown here is derived from an EMBL/GenBank/DDBJ whole genome shotgun (WGS) entry which is preliminary data.</text>
</comment>
<name>A0ABT3SVG3_9GAMM</name>
<dbReference type="RefSeq" id="WP_279252735.1">
    <property type="nucleotide sequence ID" value="NZ_SHNP01000003.1"/>
</dbReference>
<evidence type="ECO:0000313" key="1">
    <source>
        <dbReference type="EMBL" id="MCX2973905.1"/>
    </source>
</evidence>
<dbReference type="InterPro" id="IPR008551">
    <property type="entry name" value="TANGO2"/>
</dbReference>